<dbReference type="Pfam" id="PF00565">
    <property type="entry name" value="SNase"/>
    <property type="match status" value="1"/>
</dbReference>
<evidence type="ECO:0000256" key="3">
    <source>
        <dbReference type="ARBA" id="ARBA00022801"/>
    </source>
</evidence>
<name>N9TSG0_9BACT</name>
<dbReference type="SUPFAM" id="SSF50199">
    <property type="entry name" value="Staphylococcal nuclease"/>
    <property type="match status" value="1"/>
</dbReference>
<dbReference type="AlphaFoldDB" id="N9TSG0"/>
<dbReference type="PANTHER" id="PTHR12302:SF3">
    <property type="entry name" value="SERINE_THREONINE-PROTEIN KINASE 31"/>
    <property type="match status" value="1"/>
</dbReference>
<keyword evidence="6" id="KW-1185">Reference proteome</keyword>
<accession>N9TSG0</accession>
<dbReference type="InterPro" id="IPR035437">
    <property type="entry name" value="SNase_OB-fold_sf"/>
</dbReference>
<comment type="caution">
    <text evidence="5">The sequence shown here is derived from an EMBL/GenBank/DDBJ whole genome shotgun (WGS) entry which is preliminary data.</text>
</comment>
<dbReference type="GO" id="GO:0004519">
    <property type="term" value="F:endonuclease activity"/>
    <property type="evidence" value="ECO:0007669"/>
    <property type="project" value="UniProtKB-KW"/>
</dbReference>
<keyword evidence="2" id="KW-0255">Endonuclease</keyword>
<evidence type="ECO:0000259" key="4">
    <source>
        <dbReference type="PROSITE" id="PS50830"/>
    </source>
</evidence>
<dbReference type="GO" id="GO:0016787">
    <property type="term" value="F:hydrolase activity"/>
    <property type="evidence" value="ECO:0007669"/>
    <property type="project" value="UniProtKB-KW"/>
</dbReference>
<dbReference type="PROSITE" id="PS50830">
    <property type="entry name" value="TNASE_3"/>
    <property type="match status" value="1"/>
</dbReference>
<gene>
    <name evidence="5" type="ORF">MBVG_4970</name>
</gene>
<dbReference type="Proteomes" id="UP000013220">
    <property type="component" value="Unassembled WGS sequence"/>
</dbReference>
<dbReference type="SMART" id="SM00318">
    <property type="entry name" value="SNc"/>
    <property type="match status" value="1"/>
</dbReference>
<dbReference type="STRING" id="1188235.MBVG_4970"/>
<protein>
    <submittedName>
        <fullName evidence="5">Nuclease-like family protein</fullName>
    </submittedName>
</protein>
<evidence type="ECO:0000256" key="1">
    <source>
        <dbReference type="ARBA" id="ARBA00022722"/>
    </source>
</evidence>
<keyword evidence="1" id="KW-0540">Nuclease</keyword>
<sequence>MNKIFKLLSIAIIPLVTNSCVISFAKKSNQLTIENYTIIDGDTIRFFDKKNSKFNSIRILGIDTPETLKKYNKVAKLENIYANKAKDFLYSICSKKPIHIEIHSKDKYNRLVAIVKNFKNKDVAKELISEGLARVKYISKTRNKLTYWNNKNEIMNYYDELITIQSIAKKSKKGFWQFNENLVFAKK</sequence>
<dbReference type="PANTHER" id="PTHR12302">
    <property type="entry name" value="EBNA2 BINDING PROTEIN P100"/>
    <property type="match status" value="1"/>
</dbReference>
<reference evidence="5 6" key="1">
    <citation type="journal article" date="2013" name="Genome Announc.">
        <title>Draft Genome Sequences of Mycoplasma alkalescens, Mycoplasma arginini, and Mycoplasma bovigenitalium, Three Species with Equivocal Pathogenic Status for Cattle.</title>
        <authorList>
            <person name="Manso-Silvan L."/>
            <person name="Tardy F."/>
            <person name="Baranowski E."/>
            <person name="Barre A."/>
            <person name="Blanchard A."/>
            <person name="Breton M."/>
            <person name="Couture C."/>
            <person name="Citti C."/>
            <person name="Dordet-Frisoni E."/>
            <person name="Dupuy V."/>
            <person name="Gaurivaud P."/>
            <person name="Jacob D."/>
            <person name="Lemaitre C."/>
            <person name="Nikolski M."/>
            <person name="Nouvel L.X."/>
            <person name="Poumarat F."/>
            <person name="Thebault P."/>
            <person name="Theil S."/>
            <person name="Thiaucourt F."/>
            <person name="Sirand-Pugnet P."/>
        </authorList>
    </citation>
    <scope>NUCLEOTIDE SEQUENCE [LARGE SCALE GENOMIC DNA]</scope>
    <source>
        <strain evidence="5 6">51080</strain>
    </source>
</reference>
<proteinExistence type="predicted"/>
<dbReference type="Gene3D" id="2.40.50.90">
    <property type="match status" value="1"/>
</dbReference>
<dbReference type="eggNOG" id="COG1525">
    <property type="taxonomic scope" value="Bacteria"/>
</dbReference>
<dbReference type="EMBL" id="AORH01000030">
    <property type="protein sequence ID" value="ENY69094.1"/>
    <property type="molecule type" value="Genomic_DNA"/>
</dbReference>
<evidence type="ECO:0000313" key="5">
    <source>
        <dbReference type="EMBL" id="ENY69094.1"/>
    </source>
</evidence>
<feature type="domain" description="TNase-like" evidence="4">
    <location>
        <begin position="38"/>
        <end position="178"/>
    </location>
</feature>
<organism evidence="5 6">
    <name type="scientific">Mycoplasmopsis bovigenitalium 51080</name>
    <dbReference type="NCBI Taxonomy" id="1188235"/>
    <lineage>
        <taxon>Bacteria</taxon>
        <taxon>Bacillati</taxon>
        <taxon>Mycoplasmatota</taxon>
        <taxon>Mycoplasmoidales</taxon>
        <taxon>Metamycoplasmataceae</taxon>
        <taxon>Mycoplasmopsis</taxon>
    </lineage>
</organism>
<dbReference type="PATRIC" id="fig|1188235.3.peg.513"/>
<keyword evidence="3" id="KW-0378">Hydrolase</keyword>
<dbReference type="InterPro" id="IPR016071">
    <property type="entry name" value="Staphylococal_nuclease_OB-fold"/>
</dbReference>
<evidence type="ECO:0000256" key="2">
    <source>
        <dbReference type="ARBA" id="ARBA00022759"/>
    </source>
</evidence>
<evidence type="ECO:0000313" key="6">
    <source>
        <dbReference type="Proteomes" id="UP000013220"/>
    </source>
</evidence>